<keyword evidence="5" id="KW-1185">Reference proteome</keyword>
<keyword evidence="1" id="KW-0175">Coiled coil</keyword>
<dbReference type="EMBL" id="VSWD01000013">
    <property type="protein sequence ID" value="KAK3083768.1"/>
    <property type="molecule type" value="Genomic_DNA"/>
</dbReference>
<protein>
    <recommendedName>
        <fullName evidence="3">NACHT domain-containing protein</fullName>
    </recommendedName>
</protein>
<name>A0AA89BVB4_PINIB</name>
<evidence type="ECO:0000313" key="5">
    <source>
        <dbReference type="Proteomes" id="UP001186944"/>
    </source>
</evidence>
<evidence type="ECO:0000313" key="4">
    <source>
        <dbReference type="EMBL" id="KAK3083768.1"/>
    </source>
</evidence>
<dbReference type="Gene3D" id="3.40.50.300">
    <property type="entry name" value="P-loop containing nucleotide triphosphate hydrolases"/>
    <property type="match status" value="1"/>
</dbReference>
<dbReference type="Proteomes" id="UP001186944">
    <property type="component" value="Unassembled WGS sequence"/>
</dbReference>
<evidence type="ECO:0000256" key="2">
    <source>
        <dbReference type="SAM" id="MobiDB-lite"/>
    </source>
</evidence>
<dbReference type="SUPFAM" id="SSF57997">
    <property type="entry name" value="Tropomyosin"/>
    <property type="match status" value="1"/>
</dbReference>
<comment type="caution">
    <text evidence="4">The sequence shown here is derived from an EMBL/GenBank/DDBJ whole genome shotgun (WGS) entry which is preliminary data.</text>
</comment>
<dbReference type="Gene3D" id="1.20.5.170">
    <property type="match status" value="1"/>
</dbReference>
<evidence type="ECO:0000259" key="3">
    <source>
        <dbReference type="PROSITE" id="PS50837"/>
    </source>
</evidence>
<gene>
    <name evidence="4" type="ORF">FSP39_002878</name>
</gene>
<feature type="region of interest" description="Disordered" evidence="2">
    <location>
        <begin position="443"/>
        <end position="468"/>
    </location>
</feature>
<reference evidence="4" key="1">
    <citation type="submission" date="2019-08" db="EMBL/GenBank/DDBJ databases">
        <title>The improved chromosome-level genome for the pearl oyster Pinctada fucata martensii using PacBio sequencing and Hi-C.</title>
        <authorList>
            <person name="Zheng Z."/>
        </authorList>
    </citation>
    <scope>NUCLEOTIDE SEQUENCE</scope>
    <source>
        <strain evidence="4">ZZ-2019</strain>
        <tissue evidence="4">Adductor muscle</tissue>
    </source>
</reference>
<evidence type="ECO:0000256" key="1">
    <source>
        <dbReference type="SAM" id="Coils"/>
    </source>
</evidence>
<dbReference type="SUPFAM" id="SSF52047">
    <property type="entry name" value="RNI-like"/>
    <property type="match status" value="1"/>
</dbReference>
<feature type="domain" description="NACHT" evidence="3">
    <location>
        <begin position="518"/>
        <end position="617"/>
    </location>
</feature>
<accession>A0AA89BVB4</accession>
<dbReference type="AlphaFoldDB" id="A0AA89BVB4"/>
<feature type="compositionally biased region" description="Low complexity" evidence="2">
    <location>
        <begin position="453"/>
        <end position="468"/>
    </location>
</feature>
<sequence>MTHLDEARYGRACLLVLNVCPFTLRHVIDDYYAKQGSPDIQDFLNKNKHNLYHIMTKKCCCRLIQSCVTPMYRSQWDLLYTKNRLPCRGTCLTGGECPCKFDPIPGITSNEMDITLCCLVIKNICQGPGINMTHIDTIRNIRYKLIHASSATLDEPTYNGYWSDVKNAVLFLANSVSSTVHTDTAKMIQDLETRVMNKYELEELKKVIINQKMLEERVSETEKNLEKTNESVVRVEENVNQLEEYVNQVDGNLNQLEGNVAQIQESVSQLEGNVDLLDRNMGQVQGDMSRFEGNLNQVEENVNQLEGNVSRLEGKVNQFEENVNRRVIGLEGNISRTSTEVTRLGDTFNLTSESSKRKISKLEDEIGEQGKTIKCIKQQLYSTSDNSLDQDPNVGTLKQRLIKINDDISKVIPLSPLQKRRNDLPIELLFAKFVIHEDQNYAEKGDNSDRMSGLDSSSQLPGSSDSLDTQVDSRFVADSKVSSSEGHPTRSFPEVCPKEKRELSNPDDIFKLNNDISNSIYMLGDAAHGKTTFCKWLVKKWCNAQNEDGQGRELDVWEKALKGFDFVFLLQFRYVNPNRASVIDMVCKDVSRSLNAIRHVLSSEKYKSLVIMDGLDEWNPNNEARRGLKCQGMPNLDELSNTVTCFISMRPWVFPAISELVQIHDRVIEILGLSETGMKQVIKNVLLNRYKLNENSSEYKEVHDKIEMNLNQKNLKSFMQIPLLAVVCVQIWYEGKQVGYGMASFYAAMLNMLIERANKNHTVQIEDNKTVQCKVPDILSEHVDIENCLYILSKLGKVAYEGLLSNEKKLVFQKRKLEKEIGVTELQFALDVGLISQNEAPSLVAKEVSVHFFHKSIQEFLAVIYIVTNKEVSDSFCKNLSNVKVIMELSDVIMFICGMCPSLGSIISQRVVSVTDDDTEICKYRYSRLELNATKVCDELYRIQLSWYRELQYRRTTKPVTFHVSDVYLDEMSGNNEVRMTKQLLSDQLVDIRSLFLLMPNKREYFITYKELNDYMSNSHSTRSLVMFFINGYMSDWSLLTISAPKLKNLNVFSLKTNINFHDVNLAPPLLKNLVSLRLILLANVILGDRELGLSNMTSLRELWLDKVNFGERGLSLSVDMLNLEEVRLFCICMCEAHWQKFILSLKKIQHGFDIRLHHTDIDTETRKEIYSSSDFSNVRDLKHIFDPTEVLFTFKRAWPLPHATSDNDQNESL</sequence>
<dbReference type="PROSITE" id="PS50837">
    <property type="entry name" value="NACHT"/>
    <property type="match status" value="1"/>
</dbReference>
<dbReference type="PANTHER" id="PTHR46312">
    <property type="entry name" value="NACHT DOMAIN-CONTAINING PROTEIN"/>
    <property type="match status" value="1"/>
</dbReference>
<feature type="coiled-coil region" evidence="1">
    <location>
        <begin position="204"/>
        <end position="322"/>
    </location>
</feature>
<organism evidence="4 5">
    <name type="scientific">Pinctada imbricata</name>
    <name type="common">Atlantic pearl-oyster</name>
    <name type="synonym">Pinctada martensii</name>
    <dbReference type="NCBI Taxonomy" id="66713"/>
    <lineage>
        <taxon>Eukaryota</taxon>
        <taxon>Metazoa</taxon>
        <taxon>Spiralia</taxon>
        <taxon>Lophotrochozoa</taxon>
        <taxon>Mollusca</taxon>
        <taxon>Bivalvia</taxon>
        <taxon>Autobranchia</taxon>
        <taxon>Pteriomorphia</taxon>
        <taxon>Pterioida</taxon>
        <taxon>Pterioidea</taxon>
        <taxon>Pteriidae</taxon>
        <taxon>Pinctada</taxon>
    </lineage>
</organism>
<dbReference type="Pfam" id="PF05729">
    <property type="entry name" value="NACHT"/>
    <property type="match status" value="1"/>
</dbReference>
<proteinExistence type="predicted"/>
<dbReference type="InterPro" id="IPR027417">
    <property type="entry name" value="P-loop_NTPase"/>
</dbReference>
<dbReference type="InterPro" id="IPR007111">
    <property type="entry name" value="NACHT_NTPase"/>
</dbReference>
<dbReference type="PANTHER" id="PTHR46312:SF2">
    <property type="entry name" value="NUCLEOTIDE-BINDING OLIGOMERIZATION DOMAIN-CONTAINING PROTEIN 2-LIKE"/>
    <property type="match status" value="1"/>
</dbReference>